<dbReference type="PANTHER" id="PTHR33164">
    <property type="entry name" value="TRANSCRIPTIONAL REGULATOR, MARR FAMILY"/>
    <property type="match status" value="1"/>
</dbReference>
<evidence type="ECO:0000313" key="3">
    <source>
        <dbReference type="Proteomes" id="UP000706039"/>
    </source>
</evidence>
<dbReference type="InterPro" id="IPR036390">
    <property type="entry name" value="WH_DNA-bd_sf"/>
</dbReference>
<dbReference type="RefSeq" id="WP_222988102.1">
    <property type="nucleotide sequence ID" value="NZ_JAINVV010000001.1"/>
</dbReference>
<dbReference type="Proteomes" id="UP000706039">
    <property type="component" value="Unassembled WGS sequence"/>
</dbReference>
<accession>A0ABS7PIA2</accession>
<dbReference type="SUPFAM" id="SSF46785">
    <property type="entry name" value="Winged helix' DNA-binding domain"/>
    <property type="match status" value="1"/>
</dbReference>
<feature type="domain" description="HTH marR-type" evidence="1">
    <location>
        <begin position="28"/>
        <end position="127"/>
    </location>
</feature>
<reference evidence="2 3" key="1">
    <citation type="submission" date="2021-08" db="EMBL/GenBank/DDBJ databases">
        <authorList>
            <person name="Tuo L."/>
        </authorList>
    </citation>
    <scope>NUCLEOTIDE SEQUENCE [LARGE SCALE GENOMIC DNA]</scope>
    <source>
        <strain evidence="2 3">JCM 31229</strain>
    </source>
</reference>
<organism evidence="2 3">
    <name type="scientific">Sphingomonas colocasiae</name>
    <dbReference type="NCBI Taxonomy" id="1848973"/>
    <lineage>
        <taxon>Bacteria</taxon>
        <taxon>Pseudomonadati</taxon>
        <taxon>Pseudomonadota</taxon>
        <taxon>Alphaproteobacteria</taxon>
        <taxon>Sphingomonadales</taxon>
        <taxon>Sphingomonadaceae</taxon>
        <taxon>Sphingomonas</taxon>
    </lineage>
</organism>
<dbReference type="InterPro" id="IPR039422">
    <property type="entry name" value="MarR/SlyA-like"/>
</dbReference>
<dbReference type="EMBL" id="JAINVV010000001">
    <property type="protein sequence ID" value="MBY8821011.1"/>
    <property type="molecule type" value="Genomic_DNA"/>
</dbReference>
<comment type="caution">
    <text evidence="2">The sequence shown here is derived from an EMBL/GenBank/DDBJ whole genome shotgun (WGS) entry which is preliminary data.</text>
</comment>
<dbReference type="InterPro" id="IPR036388">
    <property type="entry name" value="WH-like_DNA-bd_sf"/>
</dbReference>
<dbReference type="Pfam" id="PF12802">
    <property type="entry name" value="MarR_2"/>
    <property type="match status" value="1"/>
</dbReference>
<protein>
    <submittedName>
        <fullName evidence="2">MarR family winged helix-turn-helix transcriptional regulator</fullName>
    </submittedName>
</protein>
<dbReference type="Gene3D" id="1.10.10.10">
    <property type="entry name" value="Winged helix-like DNA-binding domain superfamily/Winged helix DNA-binding domain"/>
    <property type="match status" value="1"/>
</dbReference>
<name>A0ABS7PIA2_9SPHN</name>
<sequence length="148" mass="16085">MTESRQDTIKALRAFNRFHTRTFGVLDASFMGSGLSLVEARVLYEVARKAPVLASDIRAVLAIDAGYLSRIVARFETRGLIVRGRGHDARQRPITLTDAGQALFRSIDSDVYRQVSDSIAHLDAAGRAALSLALNTVVDLLGGDLETV</sequence>
<proteinExistence type="predicted"/>
<dbReference type="PANTHER" id="PTHR33164:SF43">
    <property type="entry name" value="HTH-TYPE TRANSCRIPTIONAL REPRESSOR YETL"/>
    <property type="match status" value="1"/>
</dbReference>
<dbReference type="InterPro" id="IPR000835">
    <property type="entry name" value="HTH_MarR-typ"/>
</dbReference>
<evidence type="ECO:0000259" key="1">
    <source>
        <dbReference type="SMART" id="SM00347"/>
    </source>
</evidence>
<keyword evidence="3" id="KW-1185">Reference proteome</keyword>
<evidence type="ECO:0000313" key="2">
    <source>
        <dbReference type="EMBL" id="MBY8821011.1"/>
    </source>
</evidence>
<gene>
    <name evidence="2" type="ORF">K7G82_01830</name>
</gene>
<dbReference type="SMART" id="SM00347">
    <property type="entry name" value="HTH_MARR"/>
    <property type="match status" value="1"/>
</dbReference>